<dbReference type="Proteomes" id="UP001363151">
    <property type="component" value="Unassembled WGS sequence"/>
</dbReference>
<gene>
    <name evidence="2" type="ORF">SO694_00179027</name>
</gene>
<reference evidence="2 3" key="1">
    <citation type="submission" date="2024-03" db="EMBL/GenBank/DDBJ databases">
        <title>Aureococcus anophagefferens CCMP1851 and Kratosvirus quantuckense: Draft genome of a second virus-susceptible host strain in the model system.</title>
        <authorList>
            <person name="Chase E."/>
            <person name="Truchon A.R."/>
            <person name="Schepens W."/>
            <person name="Wilhelm S.W."/>
        </authorList>
    </citation>
    <scope>NUCLEOTIDE SEQUENCE [LARGE SCALE GENOMIC DNA]</scope>
    <source>
        <strain evidence="2 3">CCMP1851</strain>
    </source>
</reference>
<name>A0ABR1FI91_AURAN</name>
<dbReference type="InterPro" id="IPR036291">
    <property type="entry name" value="NAD(P)-bd_dom_sf"/>
</dbReference>
<keyword evidence="3" id="KW-1185">Reference proteome</keyword>
<dbReference type="SUPFAM" id="SSF51735">
    <property type="entry name" value="NAD(P)-binding Rossmann-fold domains"/>
    <property type="match status" value="1"/>
</dbReference>
<sequence length="253" mass="26463">MGDILTKMADMFNGEEASYCIVGCGLPGRGMGWFHGLQLVNGDIGARAAPEYRAARRGPRRTVGKAKLTDVVEPWFLGGGKDSPPGVSSGPKVCLIAGRTPDNPKFFRQAIAAGATHILLEKPGAPTVGELEEMAALAKEKGVPVFMGFIKNISDYVEGALAAAAAAPKGADAETLLVSRATTPKTTSAIERAEGCEMLALGGFTDFSKIDFTLVNDQGTKTTPPGAATIEIAIEALKLAEYLTPVLKDKLKA</sequence>
<organism evidence="2 3">
    <name type="scientific">Aureococcus anophagefferens</name>
    <name type="common">Harmful bloom alga</name>
    <dbReference type="NCBI Taxonomy" id="44056"/>
    <lineage>
        <taxon>Eukaryota</taxon>
        <taxon>Sar</taxon>
        <taxon>Stramenopiles</taxon>
        <taxon>Ochrophyta</taxon>
        <taxon>Pelagophyceae</taxon>
        <taxon>Pelagomonadales</taxon>
        <taxon>Pelagomonadaceae</taxon>
        <taxon>Aureococcus</taxon>
    </lineage>
</organism>
<dbReference type="InterPro" id="IPR000683">
    <property type="entry name" value="Gfo/Idh/MocA-like_OxRdtase_N"/>
</dbReference>
<dbReference type="Gene3D" id="3.40.50.720">
    <property type="entry name" value="NAD(P)-binding Rossmann-like Domain"/>
    <property type="match status" value="1"/>
</dbReference>
<evidence type="ECO:0000313" key="2">
    <source>
        <dbReference type="EMBL" id="KAK7231228.1"/>
    </source>
</evidence>
<comment type="caution">
    <text evidence="2">The sequence shown here is derived from an EMBL/GenBank/DDBJ whole genome shotgun (WGS) entry which is preliminary data.</text>
</comment>
<dbReference type="Pfam" id="PF01408">
    <property type="entry name" value="GFO_IDH_MocA"/>
    <property type="match status" value="1"/>
</dbReference>
<accession>A0ABR1FI91</accession>
<proteinExistence type="predicted"/>
<feature type="domain" description="Gfo/Idh/MocA-like oxidoreductase N-terminal" evidence="1">
    <location>
        <begin position="90"/>
        <end position="149"/>
    </location>
</feature>
<evidence type="ECO:0000259" key="1">
    <source>
        <dbReference type="Pfam" id="PF01408"/>
    </source>
</evidence>
<protein>
    <recommendedName>
        <fullName evidence="1">Gfo/Idh/MocA-like oxidoreductase N-terminal domain-containing protein</fullName>
    </recommendedName>
</protein>
<dbReference type="EMBL" id="JBBJCI010000418">
    <property type="protein sequence ID" value="KAK7231228.1"/>
    <property type="molecule type" value="Genomic_DNA"/>
</dbReference>
<evidence type="ECO:0000313" key="3">
    <source>
        <dbReference type="Proteomes" id="UP001363151"/>
    </source>
</evidence>